<dbReference type="Ensembl" id="ENSCCRT00000043318.2">
    <property type="protein sequence ID" value="ENSCCRP00000039971.2"/>
    <property type="gene ID" value="ENSCCRG00000021343.2"/>
</dbReference>
<proteinExistence type="predicted"/>
<name>A0A8C1C0J5_CYPCA</name>
<dbReference type="Proteomes" id="UP001108240">
    <property type="component" value="Unplaced"/>
</dbReference>
<accession>A0A8C1RY98</accession>
<evidence type="ECO:0000313" key="1">
    <source>
        <dbReference type="Ensembl" id="ENSCCRP00000039971.2"/>
    </source>
</evidence>
<accession>A0A8C1C0J5</accession>
<sequence length="90" mass="10432">HTLYMMCIKTNKYSSSVALDEVFVCHFAMLPNCWRGNLTVNCKCNPKQSYLRFSRRDLMIFGLTLFSQRSSKHKVIHSGICILSIRLSEL</sequence>
<reference evidence="1" key="2">
    <citation type="submission" date="2025-09" db="UniProtKB">
        <authorList>
            <consortium name="Ensembl"/>
        </authorList>
    </citation>
    <scope>IDENTIFICATION</scope>
</reference>
<dbReference type="AlphaFoldDB" id="A0A8C1C0J5"/>
<reference evidence="1" key="1">
    <citation type="submission" date="2025-08" db="UniProtKB">
        <authorList>
            <consortium name="Ensembl"/>
        </authorList>
    </citation>
    <scope>IDENTIFICATION</scope>
</reference>
<protein>
    <submittedName>
        <fullName evidence="1">Uncharacterized protein</fullName>
    </submittedName>
</protein>
<keyword evidence="2" id="KW-1185">Reference proteome</keyword>
<organism evidence="1 2">
    <name type="scientific">Cyprinus carpio carpio</name>
    <dbReference type="NCBI Taxonomy" id="630221"/>
    <lineage>
        <taxon>Eukaryota</taxon>
        <taxon>Metazoa</taxon>
        <taxon>Chordata</taxon>
        <taxon>Craniata</taxon>
        <taxon>Vertebrata</taxon>
        <taxon>Euteleostomi</taxon>
        <taxon>Actinopterygii</taxon>
        <taxon>Neopterygii</taxon>
        <taxon>Teleostei</taxon>
        <taxon>Ostariophysi</taxon>
        <taxon>Cypriniformes</taxon>
        <taxon>Cyprinidae</taxon>
        <taxon>Cyprininae</taxon>
        <taxon>Cyprinus</taxon>
    </lineage>
</organism>
<evidence type="ECO:0000313" key="2">
    <source>
        <dbReference type="Proteomes" id="UP001108240"/>
    </source>
</evidence>